<dbReference type="Proteomes" id="UP000646523">
    <property type="component" value="Unassembled WGS sequence"/>
</dbReference>
<dbReference type="EMBL" id="BMNH01000002">
    <property type="protein sequence ID" value="GGO62950.1"/>
    <property type="molecule type" value="Genomic_DNA"/>
</dbReference>
<evidence type="ECO:0000313" key="2">
    <source>
        <dbReference type="Proteomes" id="UP000646523"/>
    </source>
</evidence>
<dbReference type="AlphaFoldDB" id="A0A918DFH9"/>
<keyword evidence="2" id="KW-1185">Reference proteome</keyword>
<proteinExistence type="predicted"/>
<protein>
    <submittedName>
        <fullName evidence="1">Uncharacterized protein</fullName>
    </submittedName>
</protein>
<organism evidence="1 2">
    <name type="scientific">Nonomuraea cavernae</name>
    <dbReference type="NCBI Taxonomy" id="2045107"/>
    <lineage>
        <taxon>Bacteria</taxon>
        <taxon>Bacillati</taxon>
        <taxon>Actinomycetota</taxon>
        <taxon>Actinomycetes</taxon>
        <taxon>Streptosporangiales</taxon>
        <taxon>Streptosporangiaceae</taxon>
        <taxon>Nonomuraea</taxon>
    </lineage>
</organism>
<comment type="caution">
    <text evidence="1">The sequence shown here is derived from an EMBL/GenBank/DDBJ whole genome shotgun (WGS) entry which is preliminary data.</text>
</comment>
<gene>
    <name evidence="1" type="ORF">GCM10012289_08720</name>
</gene>
<evidence type="ECO:0000313" key="1">
    <source>
        <dbReference type="EMBL" id="GGO62950.1"/>
    </source>
</evidence>
<reference evidence="1" key="2">
    <citation type="submission" date="2020-09" db="EMBL/GenBank/DDBJ databases">
        <authorList>
            <person name="Sun Q."/>
            <person name="Zhou Y."/>
        </authorList>
    </citation>
    <scope>NUCLEOTIDE SEQUENCE</scope>
    <source>
        <strain evidence="1">CGMCC 4.7368</strain>
    </source>
</reference>
<reference evidence="1" key="1">
    <citation type="journal article" date="2014" name="Int. J. Syst. Evol. Microbiol.">
        <title>Complete genome sequence of Corynebacterium casei LMG S-19264T (=DSM 44701T), isolated from a smear-ripened cheese.</title>
        <authorList>
            <consortium name="US DOE Joint Genome Institute (JGI-PGF)"/>
            <person name="Walter F."/>
            <person name="Albersmeier A."/>
            <person name="Kalinowski J."/>
            <person name="Ruckert C."/>
        </authorList>
    </citation>
    <scope>NUCLEOTIDE SEQUENCE</scope>
    <source>
        <strain evidence="1">CGMCC 4.7368</strain>
    </source>
</reference>
<sequence>MLVNYVTRSGMNIRAEINGRNGQCDFLLSPAWPAHREGCDAARGAGRAGGRGVYTGCPSWLGIARLLGALACALRRVFPNVEGRFANATNLCNDDLIKTQLDLWKRGKTPETATIIAHRSLLPKLSRSY</sequence>
<accession>A0A918DFH9</accession>
<name>A0A918DFH9_9ACTN</name>